<keyword evidence="7 9" id="KW-0472">Membrane</keyword>
<feature type="compositionally biased region" description="Basic and acidic residues" evidence="8">
    <location>
        <begin position="430"/>
        <end position="440"/>
    </location>
</feature>
<keyword evidence="6" id="KW-0406">Ion transport</keyword>
<dbReference type="InterPro" id="IPR044669">
    <property type="entry name" value="YneE/VCCN1/2-like"/>
</dbReference>
<evidence type="ECO:0000256" key="1">
    <source>
        <dbReference type="ARBA" id="ARBA00004651"/>
    </source>
</evidence>
<sequence length="450" mass="50769">MGLLCLSSPVVASSLSASVFLSGGPKCHSLRQAYVGSLKPTQRRSMSSVRAHFVEETAVISSGKMEFKVLVSRGGNKFISRRRVSCYGKQPPSTEPEPHDPDYPKEEAVLYRRTSYEHKDWTRHRSSLRHSRHIFSMISSRVILALWPPVFGLTAVAAVLSAYNEALSDHWLPSFLPLLHVSSVPFQLVCPALALLLVFRTNASYARFDEARKAWGSNVNRTRDFTRQALTWMQHPSDAEKVRKIIRLCVAFNFCLKHHLVREGDLREELYCLIEKDEVDGILASCHKPNYVLLLMSELINSCTLTDMQLARMDENLTQFADNLGACERIFKTPIPLSYTRLTSRFLVFWHIALPLALWDHCHWLSVPATFLSAGALFCIEEVGVLIEEPFQIFPLDNICCGIKKAVDNLMVAHAEIHSCYKLLLKGPPDRREEGKKGRIGEGNSKSSLS</sequence>
<dbReference type="Pfam" id="PF25539">
    <property type="entry name" value="Bestrophin_2"/>
    <property type="match status" value="1"/>
</dbReference>
<dbReference type="PANTHER" id="PTHR33281">
    <property type="entry name" value="UPF0187 PROTEIN YNEE"/>
    <property type="match status" value="1"/>
</dbReference>
<comment type="subcellular location">
    <subcellularLocation>
        <location evidence="1">Cell membrane</location>
        <topology evidence="1">Multi-pass membrane protein</topology>
    </subcellularLocation>
</comment>
<feature type="transmembrane region" description="Helical" evidence="9">
    <location>
        <begin position="142"/>
        <end position="163"/>
    </location>
</feature>
<evidence type="ECO:0000313" key="10">
    <source>
        <dbReference type="EMBL" id="KAL2612991.1"/>
    </source>
</evidence>
<feature type="transmembrane region" description="Helical" evidence="9">
    <location>
        <begin position="175"/>
        <end position="199"/>
    </location>
</feature>
<dbReference type="GO" id="GO:0005886">
    <property type="term" value="C:plasma membrane"/>
    <property type="evidence" value="ECO:0007669"/>
    <property type="project" value="UniProtKB-SubCell"/>
</dbReference>
<evidence type="ECO:0000256" key="5">
    <source>
        <dbReference type="ARBA" id="ARBA00022989"/>
    </source>
</evidence>
<evidence type="ECO:0000313" key="11">
    <source>
        <dbReference type="Proteomes" id="UP001605036"/>
    </source>
</evidence>
<keyword evidence="2" id="KW-0813">Transport</keyword>
<protein>
    <submittedName>
        <fullName evidence="10">Uncharacterized protein</fullName>
    </submittedName>
</protein>
<keyword evidence="4 9" id="KW-0812">Transmembrane</keyword>
<accession>A0ABD1XYK3</accession>
<gene>
    <name evidence="10" type="ORF">R1flu_024683</name>
</gene>
<evidence type="ECO:0000256" key="8">
    <source>
        <dbReference type="SAM" id="MobiDB-lite"/>
    </source>
</evidence>
<keyword evidence="11" id="KW-1185">Reference proteome</keyword>
<dbReference type="AlphaFoldDB" id="A0ABD1XYK3"/>
<keyword evidence="5 9" id="KW-1133">Transmembrane helix</keyword>
<name>A0ABD1XYK3_9MARC</name>
<evidence type="ECO:0000256" key="6">
    <source>
        <dbReference type="ARBA" id="ARBA00023065"/>
    </source>
</evidence>
<comment type="caution">
    <text evidence="10">The sequence shown here is derived from an EMBL/GenBank/DDBJ whole genome shotgun (WGS) entry which is preliminary data.</text>
</comment>
<evidence type="ECO:0000256" key="3">
    <source>
        <dbReference type="ARBA" id="ARBA00022475"/>
    </source>
</evidence>
<organism evidence="10 11">
    <name type="scientific">Riccia fluitans</name>
    <dbReference type="NCBI Taxonomy" id="41844"/>
    <lineage>
        <taxon>Eukaryota</taxon>
        <taxon>Viridiplantae</taxon>
        <taxon>Streptophyta</taxon>
        <taxon>Embryophyta</taxon>
        <taxon>Marchantiophyta</taxon>
        <taxon>Marchantiopsida</taxon>
        <taxon>Marchantiidae</taxon>
        <taxon>Marchantiales</taxon>
        <taxon>Ricciaceae</taxon>
        <taxon>Riccia</taxon>
    </lineage>
</organism>
<dbReference type="EMBL" id="JBHFFA010000007">
    <property type="protein sequence ID" value="KAL2612991.1"/>
    <property type="molecule type" value="Genomic_DNA"/>
</dbReference>
<evidence type="ECO:0000256" key="7">
    <source>
        <dbReference type="ARBA" id="ARBA00023136"/>
    </source>
</evidence>
<evidence type="ECO:0000256" key="2">
    <source>
        <dbReference type="ARBA" id="ARBA00022448"/>
    </source>
</evidence>
<dbReference type="GO" id="GO:0006811">
    <property type="term" value="P:monoatomic ion transport"/>
    <property type="evidence" value="ECO:0007669"/>
    <property type="project" value="UniProtKB-KW"/>
</dbReference>
<reference evidence="10 11" key="1">
    <citation type="submission" date="2024-09" db="EMBL/GenBank/DDBJ databases">
        <title>Chromosome-scale assembly of Riccia fluitans.</title>
        <authorList>
            <person name="Paukszto L."/>
            <person name="Sawicki J."/>
            <person name="Karawczyk K."/>
            <person name="Piernik-Szablinska J."/>
            <person name="Szczecinska M."/>
            <person name="Mazdziarz M."/>
        </authorList>
    </citation>
    <scope>NUCLEOTIDE SEQUENCE [LARGE SCALE GENOMIC DNA]</scope>
    <source>
        <strain evidence="10">Rf_01</strain>
        <tissue evidence="10">Aerial parts of the thallus</tissue>
    </source>
</reference>
<dbReference type="PANTHER" id="PTHR33281:SF19">
    <property type="entry name" value="VOLTAGE-DEPENDENT ANION CHANNEL-FORMING PROTEIN YNEE"/>
    <property type="match status" value="1"/>
</dbReference>
<proteinExistence type="predicted"/>
<feature type="region of interest" description="Disordered" evidence="8">
    <location>
        <begin position="430"/>
        <end position="450"/>
    </location>
</feature>
<evidence type="ECO:0000256" key="9">
    <source>
        <dbReference type="SAM" id="Phobius"/>
    </source>
</evidence>
<dbReference type="Proteomes" id="UP001605036">
    <property type="component" value="Unassembled WGS sequence"/>
</dbReference>
<evidence type="ECO:0000256" key="4">
    <source>
        <dbReference type="ARBA" id="ARBA00022692"/>
    </source>
</evidence>
<keyword evidence="3" id="KW-1003">Cell membrane</keyword>